<dbReference type="EMBL" id="BGZK01000130">
    <property type="protein sequence ID" value="GBP21638.1"/>
    <property type="molecule type" value="Genomic_DNA"/>
</dbReference>
<dbReference type="AlphaFoldDB" id="A0A4C1U5U7"/>
<gene>
    <name evidence="1" type="ORF">EVAR_9823_1</name>
</gene>
<reference evidence="1 2" key="1">
    <citation type="journal article" date="2019" name="Commun. Biol.">
        <title>The bagworm genome reveals a unique fibroin gene that provides high tensile strength.</title>
        <authorList>
            <person name="Kono N."/>
            <person name="Nakamura H."/>
            <person name="Ohtoshi R."/>
            <person name="Tomita M."/>
            <person name="Numata K."/>
            <person name="Arakawa K."/>
        </authorList>
    </citation>
    <scope>NUCLEOTIDE SEQUENCE [LARGE SCALE GENOMIC DNA]</scope>
</reference>
<sequence>MLKKVYLERRIFVQVQDLQRTRPVSAAYYKLRLGRPWKRVTVAYGHRQRHRSHRCFVGLLRRNRISDEQGSGWWRERGGVCHRTSRSLNKMRQRKLLLYVRIL</sequence>
<name>A0A4C1U5U7_EUMVA</name>
<evidence type="ECO:0000313" key="1">
    <source>
        <dbReference type="EMBL" id="GBP21638.1"/>
    </source>
</evidence>
<organism evidence="1 2">
    <name type="scientific">Eumeta variegata</name>
    <name type="common">Bagworm moth</name>
    <name type="synonym">Eumeta japonica</name>
    <dbReference type="NCBI Taxonomy" id="151549"/>
    <lineage>
        <taxon>Eukaryota</taxon>
        <taxon>Metazoa</taxon>
        <taxon>Ecdysozoa</taxon>
        <taxon>Arthropoda</taxon>
        <taxon>Hexapoda</taxon>
        <taxon>Insecta</taxon>
        <taxon>Pterygota</taxon>
        <taxon>Neoptera</taxon>
        <taxon>Endopterygota</taxon>
        <taxon>Lepidoptera</taxon>
        <taxon>Glossata</taxon>
        <taxon>Ditrysia</taxon>
        <taxon>Tineoidea</taxon>
        <taxon>Psychidae</taxon>
        <taxon>Oiketicinae</taxon>
        <taxon>Eumeta</taxon>
    </lineage>
</organism>
<keyword evidence="2" id="KW-1185">Reference proteome</keyword>
<evidence type="ECO:0000313" key="2">
    <source>
        <dbReference type="Proteomes" id="UP000299102"/>
    </source>
</evidence>
<dbReference type="Proteomes" id="UP000299102">
    <property type="component" value="Unassembled WGS sequence"/>
</dbReference>
<comment type="caution">
    <text evidence="1">The sequence shown here is derived from an EMBL/GenBank/DDBJ whole genome shotgun (WGS) entry which is preliminary data.</text>
</comment>
<protein>
    <submittedName>
        <fullName evidence="1">Uncharacterized protein</fullName>
    </submittedName>
</protein>
<proteinExistence type="predicted"/>
<accession>A0A4C1U5U7</accession>